<sequence length="103" mass="11441">MKHELAVFDRVVKGLEWRLEQKQVQQGGDGVGGGGKEGGVVYVANFELELSLNDLCSKKKFSFVPGFQSCLLGREYCVGLEFEFGKSKVKEQRVFANLPINVV</sequence>
<gene>
    <name evidence="1" type="ORF">Amon02_001243900</name>
</gene>
<proteinExistence type="predicted"/>
<organism evidence="1 2">
    <name type="scientific">Ambrosiozyma monospora</name>
    <name type="common">Yeast</name>
    <name type="synonym">Endomycopsis monosporus</name>
    <dbReference type="NCBI Taxonomy" id="43982"/>
    <lineage>
        <taxon>Eukaryota</taxon>
        <taxon>Fungi</taxon>
        <taxon>Dikarya</taxon>
        <taxon>Ascomycota</taxon>
        <taxon>Saccharomycotina</taxon>
        <taxon>Pichiomycetes</taxon>
        <taxon>Pichiales</taxon>
        <taxon>Pichiaceae</taxon>
        <taxon>Ambrosiozyma</taxon>
    </lineage>
</organism>
<evidence type="ECO:0000313" key="2">
    <source>
        <dbReference type="Proteomes" id="UP001165064"/>
    </source>
</evidence>
<reference evidence="1" key="1">
    <citation type="submission" date="2023-04" db="EMBL/GenBank/DDBJ databases">
        <title>Ambrosiozyma monospora NBRC 10751.</title>
        <authorList>
            <person name="Ichikawa N."/>
            <person name="Sato H."/>
            <person name="Tonouchi N."/>
        </authorList>
    </citation>
    <scope>NUCLEOTIDE SEQUENCE</scope>
    <source>
        <strain evidence="1">NBRC 10751</strain>
    </source>
</reference>
<keyword evidence="2" id="KW-1185">Reference proteome</keyword>
<accession>A0ACB5UAM7</accession>
<comment type="caution">
    <text evidence="1">The sequence shown here is derived from an EMBL/GenBank/DDBJ whole genome shotgun (WGS) entry which is preliminary data.</text>
</comment>
<dbReference type="EMBL" id="BSXS01014609">
    <property type="protein sequence ID" value="GMF05731.1"/>
    <property type="molecule type" value="Genomic_DNA"/>
</dbReference>
<dbReference type="Proteomes" id="UP001165064">
    <property type="component" value="Unassembled WGS sequence"/>
</dbReference>
<evidence type="ECO:0000313" key="1">
    <source>
        <dbReference type="EMBL" id="GMF05731.1"/>
    </source>
</evidence>
<name>A0ACB5UAM7_AMBMO</name>
<protein>
    <submittedName>
        <fullName evidence="1">Unnamed protein product</fullName>
    </submittedName>
</protein>